<feature type="domain" description="CARD" evidence="1">
    <location>
        <begin position="238"/>
        <end position="323"/>
    </location>
</feature>
<feature type="non-terminal residue" evidence="2">
    <location>
        <position position="323"/>
    </location>
</feature>
<evidence type="ECO:0000259" key="1">
    <source>
        <dbReference type="PROSITE" id="PS50209"/>
    </source>
</evidence>
<dbReference type="PROSITE" id="PS50209">
    <property type="entry name" value="CARD"/>
    <property type="match status" value="1"/>
</dbReference>
<dbReference type="InterPro" id="IPR050135">
    <property type="entry name" value="dGTPase-like"/>
</dbReference>
<dbReference type="GO" id="GO:0005634">
    <property type="term" value="C:nucleus"/>
    <property type="evidence" value="ECO:0007669"/>
    <property type="project" value="TreeGrafter"/>
</dbReference>
<dbReference type="Gene3D" id="1.10.533.10">
    <property type="entry name" value="Death Domain, Fas"/>
    <property type="match status" value="1"/>
</dbReference>
<dbReference type="InterPro" id="IPR011029">
    <property type="entry name" value="DEATH-like_dom_sf"/>
</dbReference>
<dbReference type="SUPFAM" id="SSF47986">
    <property type="entry name" value="DEATH domain"/>
    <property type="match status" value="1"/>
</dbReference>
<reference evidence="2" key="1">
    <citation type="thesis" date="2021" institute="BYU ScholarsArchive" country="Provo, UT, USA">
        <title>Applications of and Algorithms for Genome Assembly and Genomic Analyses with an Emphasis on Marine Teleosts.</title>
        <authorList>
            <person name="Pickett B.D."/>
        </authorList>
    </citation>
    <scope>NUCLEOTIDE SEQUENCE</scope>
    <source>
        <strain evidence="2">HI-2016</strain>
    </source>
</reference>
<dbReference type="Pfam" id="PF00619">
    <property type="entry name" value="CARD"/>
    <property type="match status" value="1"/>
</dbReference>
<dbReference type="Proteomes" id="UP000824540">
    <property type="component" value="Unassembled WGS sequence"/>
</dbReference>
<dbReference type="EMBL" id="JAFBMS010000236">
    <property type="protein sequence ID" value="KAG9332861.1"/>
    <property type="molecule type" value="Genomic_DNA"/>
</dbReference>
<dbReference type="PANTHER" id="PTHR11373">
    <property type="entry name" value="DEOXYNUCLEOSIDE TRIPHOSPHATE TRIPHOSPHOHYDROLASE"/>
    <property type="match status" value="1"/>
</dbReference>
<dbReference type="Gene3D" id="1.10.3210.10">
    <property type="entry name" value="Hypothetical protein af1432"/>
    <property type="match status" value="1"/>
</dbReference>
<evidence type="ECO:0000313" key="2">
    <source>
        <dbReference type="EMBL" id="KAG9332861.1"/>
    </source>
</evidence>
<dbReference type="AlphaFoldDB" id="A0A8T2N337"/>
<sequence>MKRIRALQRMKGCLCRLLPSAMIWHEKQSTLILQFLVDNIKKREELKKERSKEEKKEYEDFVKFMDKYLPFIKELIDPPEGQKSNPKTFLYEIVSNKRNGIDVDKMDYFARDCYHLGIENNFNYRRFMKFACVCEFNDTIIQRILDDEKCGESKAILKRIKDRDLYKCVLELRHSGQPFKEILQVTEEDIDIKVSRLLPSNFAEQLIHVYCKKPKMSYEITRLESKSKAWFEENNYVEKLTPARFVDDNREELIERLPSVDPFVTALTDIITDQDFPNILNVPDNKEEQMRELFWFLDGNGEAAKTKFFEKLKEMDRALVIEL</sequence>
<protein>
    <recommendedName>
        <fullName evidence="1">CARD domain-containing protein</fullName>
    </recommendedName>
</protein>
<keyword evidence="3" id="KW-1185">Reference proteome</keyword>
<organism evidence="2 3">
    <name type="scientific">Albula glossodonta</name>
    <name type="common">roundjaw bonefish</name>
    <dbReference type="NCBI Taxonomy" id="121402"/>
    <lineage>
        <taxon>Eukaryota</taxon>
        <taxon>Metazoa</taxon>
        <taxon>Chordata</taxon>
        <taxon>Craniata</taxon>
        <taxon>Vertebrata</taxon>
        <taxon>Euteleostomi</taxon>
        <taxon>Actinopterygii</taxon>
        <taxon>Neopterygii</taxon>
        <taxon>Teleostei</taxon>
        <taxon>Albuliformes</taxon>
        <taxon>Albulidae</taxon>
        <taxon>Albula</taxon>
    </lineage>
</organism>
<dbReference type="OrthoDB" id="9991235at2759"/>
<dbReference type="InterPro" id="IPR001315">
    <property type="entry name" value="CARD"/>
</dbReference>
<proteinExistence type="predicted"/>
<evidence type="ECO:0000313" key="3">
    <source>
        <dbReference type="Proteomes" id="UP000824540"/>
    </source>
</evidence>
<dbReference type="GO" id="GO:0042981">
    <property type="term" value="P:regulation of apoptotic process"/>
    <property type="evidence" value="ECO:0007669"/>
    <property type="project" value="InterPro"/>
</dbReference>
<dbReference type="GO" id="GO:0006203">
    <property type="term" value="P:dGTP catabolic process"/>
    <property type="evidence" value="ECO:0007669"/>
    <property type="project" value="TreeGrafter"/>
</dbReference>
<accession>A0A8T2N337</accession>
<dbReference type="PANTHER" id="PTHR11373:SF4">
    <property type="entry name" value="DEOXYNUCLEOSIDE TRIPHOSPHATE TRIPHOSPHOHYDROLASE SAMHD1"/>
    <property type="match status" value="1"/>
</dbReference>
<gene>
    <name evidence="2" type="ORF">JZ751_014488</name>
</gene>
<dbReference type="GO" id="GO:0008832">
    <property type="term" value="F:dGTPase activity"/>
    <property type="evidence" value="ECO:0007669"/>
    <property type="project" value="TreeGrafter"/>
</dbReference>
<comment type="caution">
    <text evidence="2">The sequence shown here is derived from an EMBL/GenBank/DDBJ whole genome shotgun (WGS) entry which is preliminary data.</text>
</comment>
<dbReference type="SUPFAM" id="SSF109604">
    <property type="entry name" value="HD-domain/PDEase-like"/>
    <property type="match status" value="1"/>
</dbReference>
<name>A0A8T2N337_9TELE</name>
<dbReference type="Gene3D" id="3.30.70.2760">
    <property type="match status" value="1"/>
</dbReference>